<comment type="caution">
    <text evidence="2">The sequence shown here is derived from an EMBL/GenBank/DDBJ whole genome shotgun (WGS) entry which is preliminary data.</text>
</comment>
<sequence>MNKTLINFIATIVLAYVLSLFMNWYSVMIASALTGLLIPLKRFAVFFIPFIAIFILWAIYSYSLASNNDFILAKKVATLLDLNGNTTMLIVVTGIVGGLAAGISGILGKQLSILFSKD</sequence>
<keyword evidence="3" id="KW-1185">Reference proteome</keyword>
<feature type="transmembrane region" description="Helical" evidence="1">
    <location>
        <begin position="85"/>
        <end position="107"/>
    </location>
</feature>
<evidence type="ECO:0000256" key="1">
    <source>
        <dbReference type="SAM" id="Phobius"/>
    </source>
</evidence>
<feature type="transmembrane region" description="Helical" evidence="1">
    <location>
        <begin position="6"/>
        <end position="31"/>
    </location>
</feature>
<keyword evidence="1" id="KW-1133">Transmembrane helix</keyword>
<evidence type="ECO:0000313" key="2">
    <source>
        <dbReference type="EMBL" id="MCA0132244.1"/>
    </source>
</evidence>
<protein>
    <submittedName>
        <fullName evidence="2">Uncharacterized protein</fullName>
    </submittedName>
</protein>
<keyword evidence="1" id="KW-0812">Transmembrane</keyword>
<reference evidence="3" key="1">
    <citation type="submission" date="2023-07" db="EMBL/GenBank/DDBJ databases">
        <authorList>
            <person name="Yue Y."/>
        </authorList>
    </citation>
    <scope>NUCLEOTIDE SEQUENCE [LARGE SCALE GENOMIC DNA]</scope>
    <source>
        <strain evidence="3">D23</strain>
    </source>
</reference>
<dbReference type="RefSeq" id="WP_224527513.1">
    <property type="nucleotide sequence ID" value="NZ_JAIUJR010000003.1"/>
</dbReference>
<dbReference type="EMBL" id="JAIUJR010000003">
    <property type="protein sequence ID" value="MCA0132244.1"/>
    <property type="molecule type" value="Genomic_DNA"/>
</dbReference>
<accession>A0ABS7XQG1</accession>
<evidence type="ECO:0000313" key="3">
    <source>
        <dbReference type="Proteomes" id="UP001198901"/>
    </source>
</evidence>
<gene>
    <name evidence="2" type="ORF">LBU54_06575</name>
</gene>
<keyword evidence="1" id="KW-0472">Membrane</keyword>
<organism evidence="2 3">
    <name type="scientific">Winogradskyella alexanderae</name>
    <dbReference type="NCBI Taxonomy" id="2877123"/>
    <lineage>
        <taxon>Bacteria</taxon>
        <taxon>Pseudomonadati</taxon>
        <taxon>Bacteroidota</taxon>
        <taxon>Flavobacteriia</taxon>
        <taxon>Flavobacteriales</taxon>
        <taxon>Flavobacteriaceae</taxon>
        <taxon>Winogradskyella</taxon>
    </lineage>
</organism>
<dbReference type="Proteomes" id="UP001198901">
    <property type="component" value="Unassembled WGS sequence"/>
</dbReference>
<proteinExistence type="predicted"/>
<feature type="transmembrane region" description="Helical" evidence="1">
    <location>
        <begin position="43"/>
        <end position="65"/>
    </location>
</feature>
<name>A0ABS7XQG1_9FLAO</name>